<comment type="caution">
    <text evidence="1">The sequence shown here is derived from an EMBL/GenBank/DDBJ whole genome shotgun (WGS) entry which is preliminary data.</text>
</comment>
<dbReference type="EMBL" id="BGZK01000485">
    <property type="protein sequence ID" value="GBP46529.1"/>
    <property type="molecule type" value="Genomic_DNA"/>
</dbReference>
<sequence length="127" mass="14526">MPRVRVRKTSRGQSNLSRYKDAYEEVEAGDSLRKAGDKRAINHCFLLRYSRKRHASSHCIQQQIRRKAPVTLAQCGSRAPNDRCYCCENIIRDRRLDLSSLVSWSSVPSGSEPTFSIIKPKAPFETQ</sequence>
<dbReference type="Proteomes" id="UP000299102">
    <property type="component" value="Unassembled WGS sequence"/>
</dbReference>
<proteinExistence type="predicted"/>
<evidence type="ECO:0000313" key="1">
    <source>
        <dbReference type="EMBL" id="GBP46529.1"/>
    </source>
</evidence>
<reference evidence="1 2" key="1">
    <citation type="journal article" date="2019" name="Commun. Biol.">
        <title>The bagworm genome reveals a unique fibroin gene that provides high tensile strength.</title>
        <authorList>
            <person name="Kono N."/>
            <person name="Nakamura H."/>
            <person name="Ohtoshi R."/>
            <person name="Tomita M."/>
            <person name="Numata K."/>
            <person name="Arakawa K."/>
        </authorList>
    </citation>
    <scope>NUCLEOTIDE SEQUENCE [LARGE SCALE GENOMIC DNA]</scope>
</reference>
<keyword evidence="2" id="KW-1185">Reference proteome</keyword>
<gene>
    <name evidence="1" type="ORF">EVAR_45949_1</name>
</gene>
<evidence type="ECO:0000313" key="2">
    <source>
        <dbReference type="Proteomes" id="UP000299102"/>
    </source>
</evidence>
<accession>A0A4C1W7P4</accession>
<protein>
    <submittedName>
        <fullName evidence="1">Uncharacterized protein</fullName>
    </submittedName>
</protein>
<name>A0A4C1W7P4_EUMVA</name>
<dbReference type="OrthoDB" id="4327074at2759"/>
<dbReference type="AlphaFoldDB" id="A0A4C1W7P4"/>
<organism evidence="1 2">
    <name type="scientific">Eumeta variegata</name>
    <name type="common">Bagworm moth</name>
    <name type="synonym">Eumeta japonica</name>
    <dbReference type="NCBI Taxonomy" id="151549"/>
    <lineage>
        <taxon>Eukaryota</taxon>
        <taxon>Metazoa</taxon>
        <taxon>Ecdysozoa</taxon>
        <taxon>Arthropoda</taxon>
        <taxon>Hexapoda</taxon>
        <taxon>Insecta</taxon>
        <taxon>Pterygota</taxon>
        <taxon>Neoptera</taxon>
        <taxon>Endopterygota</taxon>
        <taxon>Lepidoptera</taxon>
        <taxon>Glossata</taxon>
        <taxon>Ditrysia</taxon>
        <taxon>Tineoidea</taxon>
        <taxon>Psychidae</taxon>
        <taxon>Oiketicinae</taxon>
        <taxon>Eumeta</taxon>
    </lineage>
</organism>